<dbReference type="Proteomes" id="UP000245119">
    <property type="component" value="Linkage Group LG1"/>
</dbReference>
<keyword evidence="1" id="KW-0812">Transmembrane</keyword>
<feature type="transmembrane region" description="Helical" evidence="1">
    <location>
        <begin position="13"/>
        <end position="35"/>
    </location>
</feature>
<keyword evidence="3" id="KW-1185">Reference proteome</keyword>
<proteinExistence type="predicted"/>
<keyword evidence="1" id="KW-1133">Transmembrane helix</keyword>
<name>A0A2T7Q0F3_POMCA</name>
<evidence type="ECO:0000313" key="3">
    <source>
        <dbReference type="Proteomes" id="UP000245119"/>
    </source>
</evidence>
<feature type="transmembrane region" description="Helical" evidence="1">
    <location>
        <begin position="85"/>
        <end position="105"/>
    </location>
</feature>
<organism evidence="2 3">
    <name type="scientific">Pomacea canaliculata</name>
    <name type="common">Golden apple snail</name>
    <dbReference type="NCBI Taxonomy" id="400727"/>
    <lineage>
        <taxon>Eukaryota</taxon>
        <taxon>Metazoa</taxon>
        <taxon>Spiralia</taxon>
        <taxon>Lophotrochozoa</taxon>
        <taxon>Mollusca</taxon>
        <taxon>Gastropoda</taxon>
        <taxon>Caenogastropoda</taxon>
        <taxon>Architaenioglossa</taxon>
        <taxon>Ampullarioidea</taxon>
        <taxon>Ampullariidae</taxon>
        <taxon>Pomacea</taxon>
    </lineage>
</organism>
<gene>
    <name evidence="2" type="ORF">C0Q70_01758</name>
</gene>
<reference evidence="2 3" key="1">
    <citation type="submission" date="2018-04" db="EMBL/GenBank/DDBJ databases">
        <title>The genome of golden apple snail Pomacea canaliculata provides insight into stress tolerance and invasive adaptation.</title>
        <authorList>
            <person name="Liu C."/>
            <person name="Liu B."/>
            <person name="Ren Y."/>
            <person name="Zhang Y."/>
            <person name="Wang H."/>
            <person name="Li S."/>
            <person name="Jiang F."/>
            <person name="Yin L."/>
            <person name="Zhang G."/>
            <person name="Qian W."/>
            <person name="Fan W."/>
        </authorList>
    </citation>
    <scope>NUCLEOTIDE SEQUENCE [LARGE SCALE GENOMIC DNA]</scope>
    <source>
        <strain evidence="2">SZHN2017</strain>
        <tissue evidence="2">Muscle</tissue>
    </source>
</reference>
<comment type="caution">
    <text evidence="2">The sequence shown here is derived from an EMBL/GenBank/DDBJ whole genome shotgun (WGS) entry which is preliminary data.</text>
</comment>
<evidence type="ECO:0000256" key="1">
    <source>
        <dbReference type="SAM" id="Phobius"/>
    </source>
</evidence>
<dbReference type="EMBL" id="PZQS01000001">
    <property type="protein sequence ID" value="PVD39130.1"/>
    <property type="molecule type" value="Genomic_DNA"/>
</dbReference>
<evidence type="ECO:0000313" key="2">
    <source>
        <dbReference type="EMBL" id="PVD39130.1"/>
    </source>
</evidence>
<protein>
    <submittedName>
        <fullName evidence="2">Uncharacterized protein</fullName>
    </submittedName>
</protein>
<keyword evidence="1" id="KW-0472">Membrane</keyword>
<dbReference type="AlphaFoldDB" id="A0A2T7Q0F3"/>
<accession>A0A2T7Q0F3</accession>
<dbReference type="PROSITE" id="PS51257">
    <property type="entry name" value="PROKAR_LIPOPROTEIN"/>
    <property type="match status" value="1"/>
</dbReference>
<sequence>MCWGDQRSDLHRLGSVGVAVTMVPSIIGCASDFWLSTEASDQHLGLWKLSDHSLEAGLMAASIAIFSEWSRTLPVVVGLSFGWSFYLYFSATCSLLLFGGLVAIARDRAMFDDLKQTKEITLL</sequence>